<keyword evidence="1" id="KW-0030">Aminoacyl-tRNA synthetase</keyword>
<proteinExistence type="predicted"/>
<dbReference type="Proteomes" id="UP001433508">
    <property type="component" value="Unassembled WGS sequence"/>
</dbReference>
<dbReference type="EMBL" id="MU971361">
    <property type="protein sequence ID" value="KAK9238010.1"/>
    <property type="molecule type" value="Genomic_DNA"/>
</dbReference>
<reference evidence="2" key="1">
    <citation type="journal article" date="2024" name="Front. Bioeng. Biotechnol.">
        <title>Genome-scale model development and genomic sequencing of the oleaginous clade Lipomyces.</title>
        <authorList>
            <person name="Czajka J.J."/>
            <person name="Han Y."/>
            <person name="Kim J."/>
            <person name="Mondo S.J."/>
            <person name="Hofstad B.A."/>
            <person name="Robles A."/>
            <person name="Haridas S."/>
            <person name="Riley R."/>
            <person name="LaButti K."/>
            <person name="Pangilinan J."/>
            <person name="Andreopoulos W."/>
            <person name="Lipzen A."/>
            <person name="Yan J."/>
            <person name="Wang M."/>
            <person name="Ng V."/>
            <person name="Grigoriev I.V."/>
            <person name="Spatafora J.W."/>
            <person name="Magnuson J.K."/>
            <person name="Baker S.E."/>
            <person name="Pomraning K.R."/>
        </authorList>
    </citation>
    <scope>NUCLEOTIDE SEQUENCE [LARGE SCALE GENOMIC DNA]</scope>
    <source>
        <strain evidence="2">CBS 7786</strain>
    </source>
</reference>
<accession>A0ACC3T387</accession>
<evidence type="ECO:0000313" key="1">
    <source>
        <dbReference type="EMBL" id="KAK9238010.1"/>
    </source>
</evidence>
<sequence>MARTPRLGTVSIRRFYATRSKISTASSLFEPLSKNDFLEPKSRGNGLNSHGTENVHPSGPARTRFAPSPTGFLHLGSLRTALYNFLLARATTGEFVLRVEDTDQTRKKEGAEQNIYESLKWAGISWDEGPVNGGPYGPYRQSERLDIYRKYANQLIQSGHAYKCFCSRERLAQLLASAQKLTPPSMATYDRHCYHLDPAECERKASGGEAYTVRLKSPEKYPKVNDLLHGDVDLQVQINYADTRYDDPVLLKTDGYPTYHLASVIDDHLMKITHVIRGEEWLPSTPKHLAIYDAFGWTPPQFVHIPLLTSLEDKKLSKRTGDIGISEYAMNGVLPEALVNFVALFGWSPSAGVDRPQRKRQNIDGEILSMEKLIEKFNLNGLTKGNAKVSESKLEFFNAHYLKALIETPDGLDMIARKVQPLFIEKFSNVSNDRTKFELDYIRQVVSLFKGKIHYTKDLPDQASYVFTEFPDWGNSDSMNYIQQLSAKNEGMVAVSVIEEFLVWLNSREQPWTPAEIENFIQSLVQEKGYKSSIVFQSLRFAVSGSIPGAPLSQLMILLDKENVRRRLVGALGILKL</sequence>
<protein>
    <submittedName>
        <fullName evidence="1">tRNA synthetases class I, catalytic domain-containing protein</fullName>
    </submittedName>
</protein>
<name>A0ACC3T387_LIPKO</name>
<evidence type="ECO:0000313" key="2">
    <source>
        <dbReference type="Proteomes" id="UP001433508"/>
    </source>
</evidence>
<comment type="caution">
    <text evidence="1">The sequence shown here is derived from an EMBL/GenBank/DDBJ whole genome shotgun (WGS) entry which is preliminary data.</text>
</comment>
<keyword evidence="1" id="KW-0436">Ligase</keyword>
<keyword evidence="2" id="KW-1185">Reference proteome</keyword>
<gene>
    <name evidence="1" type="ORF">V1525DRAFT_402180</name>
</gene>
<organism evidence="1 2">
    <name type="scientific">Lipomyces kononenkoae</name>
    <name type="common">Yeast</name>
    <dbReference type="NCBI Taxonomy" id="34357"/>
    <lineage>
        <taxon>Eukaryota</taxon>
        <taxon>Fungi</taxon>
        <taxon>Dikarya</taxon>
        <taxon>Ascomycota</taxon>
        <taxon>Saccharomycotina</taxon>
        <taxon>Lipomycetes</taxon>
        <taxon>Lipomycetales</taxon>
        <taxon>Lipomycetaceae</taxon>
        <taxon>Lipomyces</taxon>
    </lineage>
</organism>